<keyword evidence="4" id="KW-0503">Monooxygenase</keyword>
<dbReference type="GO" id="GO:0018580">
    <property type="term" value="F:nitronate monooxygenase activity"/>
    <property type="evidence" value="ECO:0007669"/>
    <property type="project" value="UniProtKB-EC"/>
</dbReference>
<dbReference type="EMBL" id="CP022347">
    <property type="protein sequence ID" value="ASQ30919.1"/>
    <property type="molecule type" value="Genomic_DNA"/>
</dbReference>
<dbReference type="Gene3D" id="3.20.20.70">
    <property type="entry name" value="Aldolase class I"/>
    <property type="match status" value="1"/>
</dbReference>
<dbReference type="AlphaFoldDB" id="A0A222MYJ6"/>
<keyword evidence="2" id="KW-0288">FMN</keyword>
<proteinExistence type="predicted"/>
<organism evidence="4 5">
    <name type="scientific">Campylobacter avium LMG 24591</name>
    <dbReference type="NCBI Taxonomy" id="522484"/>
    <lineage>
        <taxon>Bacteria</taxon>
        <taxon>Pseudomonadati</taxon>
        <taxon>Campylobacterota</taxon>
        <taxon>Epsilonproteobacteria</taxon>
        <taxon>Campylobacterales</taxon>
        <taxon>Campylobacteraceae</taxon>
        <taxon>Campylobacter</taxon>
    </lineage>
</organism>
<dbReference type="Proteomes" id="UP000201169">
    <property type="component" value="Chromosome"/>
</dbReference>
<evidence type="ECO:0000256" key="2">
    <source>
        <dbReference type="ARBA" id="ARBA00022643"/>
    </source>
</evidence>
<evidence type="ECO:0000313" key="4">
    <source>
        <dbReference type="EMBL" id="ASQ30919.1"/>
    </source>
</evidence>
<dbReference type="EC" id="1.13.12.16" evidence="4"/>
<evidence type="ECO:0000256" key="1">
    <source>
        <dbReference type="ARBA" id="ARBA00022630"/>
    </source>
</evidence>
<evidence type="ECO:0000313" key="5">
    <source>
        <dbReference type="Proteomes" id="UP000201169"/>
    </source>
</evidence>
<dbReference type="CDD" id="cd04730">
    <property type="entry name" value="NPD_like"/>
    <property type="match status" value="1"/>
</dbReference>
<sequence length="365" mass="39920">MTLHSLQIGKHRIKYPIFQGGMGLGISWDRLASAVSLNGGLGIISSVGTGYYENRTHIKKELNLKPYGSNNFYSREGLQAVINNARKVCGDAPLGCNILCASNDYARIARDACEVGFNVIVSGAGLPTNLPEFTAEFPDVALVPIVSSARALKMICKRWQSRYKRLPDAVVVEGPKSGGHQGFTYEQCLDPEYQLEKIVPKVAEEAKNWGDFPIIAAGGIWDKKDIENIISLGANGVQMGTRFIGTVECDASDEFKEVLLACKEEDIELIHSPVGYPARGIRTNLLNLVDKRMGPKINCISNCVAPCQRGKEASIVGYCIADRLYDAYSGKKDTGLFFTGANGYRLQKIITVKELMDKLVNGEDT</sequence>
<dbReference type="InterPro" id="IPR004136">
    <property type="entry name" value="NMO"/>
</dbReference>
<dbReference type="RefSeq" id="WP_094325716.1">
    <property type="nucleotide sequence ID" value="NZ_CP022347.1"/>
</dbReference>
<dbReference type="InterPro" id="IPR013785">
    <property type="entry name" value="Aldolase_TIM"/>
</dbReference>
<name>A0A222MYJ6_9BACT</name>
<protein>
    <submittedName>
        <fullName evidence="4">Nitronate monooxygenase</fullName>
        <ecNumber evidence="4">1.13.12.16</ecNumber>
    </submittedName>
</protein>
<gene>
    <name evidence="4" type="primary">npd</name>
    <name evidence="4" type="ORF">CAV_1294</name>
</gene>
<reference evidence="4 5" key="1">
    <citation type="submission" date="2017-07" db="EMBL/GenBank/DDBJ databases">
        <title>Analysis of two Campylobacter avium genomes and identification of a novel hippuricase gene.</title>
        <authorList>
            <person name="Miller W.G."/>
            <person name="Chapman M.H."/>
            <person name="Yee E."/>
            <person name="Revez J."/>
            <person name="Bono J.L."/>
            <person name="Rossi M."/>
        </authorList>
    </citation>
    <scope>NUCLEOTIDE SEQUENCE [LARGE SCALE GENOMIC DNA]</scope>
    <source>
        <strain evidence="4 5">LMG 24591</strain>
    </source>
</reference>
<evidence type="ECO:0000256" key="3">
    <source>
        <dbReference type="ARBA" id="ARBA00023002"/>
    </source>
</evidence>
<dbReference type="OrthoDB" id="9778912at2"/>
<keyword evidence="1" id="KW-0285">Flavoprotein</keyword>
<keyword evidence="3 4" id="KW-0560">Oxidoreductase</keyword>
<dbReference type="Pfam" id="PF03060">
    <property type="entry name" value="NMO"/>
    <property type="match status" value="1"/>
</dbReference>
<keyword evidence="5" id="KW-1185">Reference proteome</keyword>
<dbReference type="SUPFAM" id="SSF51412">
    <property type="entry name" value="Inosine monophosphate dehydrogenase (IMPDH)"/>
    <property type="match status" value="1"/>
</dbReference>
<dbReference type="PANTHER" id="PTHR32332:SF18">
    <property type="entry name" value="2-NITROPROPANE DIOXYGENASE"/>
    <property type="match status" value="1"/>
</dbReference>
<dbReference type="KEGG" id="cavi:CAV_1294"/>
<dbReference type="PANTHER" id="PTHR32332">
    <property type="entry name" value="2-NITROPROPANE DIOXYGENASE"/>
    <property type="match status" value="1"/>
</dbReference>
<accession>A0A222MYJ6</accession>